<accession>A0A1G7JPT3</accession>
<organism evidence="1 2">
    <name type="scientific">Celeribacter baekdonensis</name>
    <dbReference type="NCBI Taxonomy" id="875171"/>
    <lineage>
        <taxon>Bacteria</taxon>
        <taxon>Pseudomonadati</taxon>
        <taxon>Pseudomonadota</taxon>
        <taxon>Alphaproteobacteria</taxon>
        <taxon>Rhodobacterales</taxon>
        <taxon>Roseobacteraceae</taxon>
        <taxon>Celeribacter</taxon>
    </lineage>
</organism>
<reference evidence="1 2" key="1">
    <citation type="submission" date="2016-10" db="EMBL/GenBank/DDBJ databases">
        <authorList>
            <person name="de Groot N.N."/>
        </authorList>
    </citation>
    <scope>NUCLEOTIDE SEQUENCE [LARGE SCALE GENOMIC DNA]</scope>
    <source>
        <strain evidence="1 2">DSM 27375</strain>
    </source>
</reference>
<dbReference type="Proteomes" id="UP000182284">
    <property type="component" value="Unassembled WGS sequence"/>
</dbReference>
<protein>
    <submittedName>
        <fullName evidence="1">Uncharacterized protein</fullName>
    </submittedName>
</protein>
<gene>
    <name evidence="1" type="ORF">SAMN04488117_103169</name>
</gene>
<dbReference type="EMBL" id="FNBL01000003">
    <property type="protein sequence ID" value="SDF26881.1"/>
    <property type="molecule type" value="Genomic_DNA"/>
</dbReference>
<dbReference type="AlphaFoldDB" id="A0A1G7JPT3"/>
<sequence length="56" mass="6425">MSDERSDKHIGDSLCGLTPTKMTIIMLKIYLKNNKLLRFTANQQSHTIISQMETTQ</sequence>
<evidence type="ECO:0000313" key="1">
    <source>
        <dbReference type="EMBL" id="SDF26881.1"/>
    </source>
</evidence>
<evidence type="ECO:0000313" key="2">
    <source>
        <dbReference type="Proteomes" id="UP000182284"/>
    </source>
</evidence>
<proteinExistence type="predicted"/>
<name>A0A1G7JPT3_9RHOB</name>